<accession>L1MJX5</accession>
<evidence type="ECO:0000313" key="2">
    <source>
        <dbReference type="Proteomes" id="UP000010445"/>
    </source>
</evidence>
<proteinExistence type="predicted"/>
<sequence length="139" mass="15953">MHLSHPPLLRIGQPLEYYRQRCSELHDSSFPGTELFIGRIILGDSSRVVQLHMKEGNAVIVSIAVAQGDILEGISLNLSSHRIKEEMEDKGYQSSIFSDVLIFYENFVVLYWGDDGIDTIEWWDPEYWDQASFIEAAYP</sequence>
<dbReference type="RefSeq" id="WP_006063082.1">
    <property type="nucleotide sequence ID" value="NZ_KB290828.1"/>
</dbReference>
<dbReference type="Proteomes" id="UP000010445">
    <property type="component" value="Unassembled WGS sequence"/>
</dbReference>
<comment type="caution">
    <text evidence="1">The sequence shown here is derived from an EMBL/GenBank/DDBJ whole genome shotgun (WGS) entry which is preliminary data.</text>
</comment>
<dbReference type="AlphaFoldDB" id="L1MJX5"/>
<gene>
    <name evidence="1" type="ORF">HMPREF9997_00839</name>
</gene>
<dbReference type="PATRIC" id="fig|1035195.3.peg.751"/>
<dbReference type="EMBL" id="AMEM01000013">
    <property type="protein sequence ID" value="EKX91236.1"/>
    <property type="molecule type" value="Genomic_DNA"/>
</dbReference>
<name>L1MJX5_9CORY</name>
<dbReference type="STRING" id="1035195.HMPREF9997_00839"/>
<dbReference type="OrthoDB" id="4411836at2"/>
<keyword evidence="2" id="KW-1185">Reference proteome</keyword>
<reference evidence="1 2" key="1">
    <citation type="submission" date="2012-05" db="EMBL/GenBank/DDBJ databases">
        <authorList>
            <person name="Weinstock G."/>
            <person name="Sodergren E."/>
            <person name="Lobos E.A."/>
            <person name="Fulton L."/>
            <person name="Fulton R."/>
            <person name="Courtney L."/>
            <person name="Fronick C."/>
            <person name="O'Laughlin M."/>
            <person name="Godfrey J."/>
            <person name="Wilson R.M."/>
            <person name="Miner T."/>
            <person name="Farmer C."/>
            <person name="Delehaunty K."/>
            <person name="Cordes M."/>
            <person name="Minx P."/>
            <person name="Tomlinson C."/>
            <person name="Chen J."/>
            <person name="Wollam A."/>
            <person name="Pepin K.H."/>
            <person name="Bhonagiri V."/>
            <person name="Zhang X."/>
            <person name="Suruliraj S."/>
            <person name="Warren W."/>
            <person name="Mitreva M."/>
            <person name="Mardis E.R."/>
            <person name="Wilson R.K."/>
        </authorList>
    </citation>
    <scope>NUCLEOTIDE SEQUENCE [LARGE SCALE GENOMIC DNA]</scope>
    <source>
        <strain evidence="1 2">F0235</strain>
    </source>
</reference>
<evidence type="ECO:0000313" key="1">
    <source>
        <dbReference type="EMBL" id="EKX91236.1"/>
    </source>
</evidence>
<dbReference type="HOGENOM" id="CLU_153085_0_0_11"/>
<protein>
    <submittedName>
        <fullName evidence="1">Uncharacterized protein</fullName>
    </submittedName>
</protein>
<organism evidence="1 2">
    <name type="scientific">Corynebacterium durum F0235</name>
    <dbReference type="NCBI Taxonomy" id="1035195"/>
    <lineage>
        <taxon>Bacteria</taxon>
        <taxon>Bacillati</taxon>
        <taxon>Actinomycetota</taxon>
        <taxon>Actinomycetes</taxon>
        <taxon>Mycobacteriales</taxon>
        <taxon>Corynebacteriaceae</taxon>
        <taxon>Corynebacterium</taxon>
    </lineage>
</organism>